<dbReference type="Gene3D" id="3.30.300.30">
    <property type="match status" value="1"/>
</dbReference>
<evidence type="ECO:0000259" key="2">
    <source>
        <dbReference type="Pfam" id="PF00501"/>
    </source>
</evidence>
<keyword evidence="4" id="KW-0436">Ligase</keyword>
<dbReference type="AlphaFoldDB" id="A0A0N1NX53"/>
<comment type="similarity">
    <text evidence="1">Belongs to the ATP-dependent AMP-binding enzyme family.</text>
</comment>
<dbReference type="Pfam" id="PF13193">
    <property type="entry name" value="AMP-binding_C"/>
    <property type="match status" value="1"/>
</dbReference>
<dbReference type="VEuPathDB" id="FungiDB:AB675_11055"/>
<dbReference type="SUPFAM" id="SSF56801">
    <property type="entry name" value="Acetyl-CoA synthetase-like"/>
    <property type="match status" value="1"/>
</dbReference>
<evidence type="ECO:0000259" key="3">
    <source>
        <dbReference type="Pfam" id="PF13193"/>
    </source>
</evidence>
<sequence length="577" mass="64217">MPYKSRWNVPIPDCSLTTFLFGSSANLPHDPTSPNKMCFAEAERPDTHYFTRADFQLWSQRFGLGLTKSGLFKPGDRLLLFSPNDLFVPVVFMGTLMAGGIYTGANPTFTPRELAHQLKDCSASILICHHDSIATGVEAAKQANLSLDRVFVFNNEIYDNKGNPSHGARYWSTLMAPKSDEARKFAWPDLSGPNEAKTTTLALNYSSGTTGVPKGVEITHRNYVSNTLQSAQITENHPNYAEKRKHHVSLGYLPLYHAYGQNVLIAGNFNHEKPTYVMAKFDFLKMLEYIPKYKVTDLNLVPPMAVALAKHPDVLKYDLRSVELIGCGAAPLGRDVAAQVEARFNSQREDEPDRKVNLRQGWGMTECTCSLLGWDINKFADSAAVGEPNANCEAMIVDEETSKEITARGPDNRGELWCRAPNVMKGYWHNKKATEETLTADGWLKTGDIAYVDEAGMFHIVDRRKELIKVKGNQVAPAELEALLLEHPAIADVAVIGMPTPDGDEAPRAFVVRQPTEAGKKVTQEEVVKFVEGKVVHYKRLKGGVTWLDVVPKNPSGKILRRELRDRYKVGKEGARL</sequence>
<dbReference type="GeneID" id="28731750"/>
<evidence type="ECO:0000313" key="4">
    <source>
        <dbReference type="EMBL" id="KPI34352.1"/>
    </source>
</evidence>
<gene>
    <name evidence="4" type="ORF">AB675_11055</name>
</gene>
<dbReference type="InterPro" id="IPR000873">
    <property type="entry name" value="AMP-dep_synth/lig_dom"/>
</dbReference>
<dbReference type="GO" id="GO:0016405">
    <property type="term" value="F:CoA-ligase activity"/>
    <property type="evidence" value="ECO:0007669"/>
    <property type="project" value="TreeGrafter"/>
</dbReference>
<evidence type="ECO:0000313" key="5">
    <source>
        <dbReference type="Proteomes" id="UP000038010"/>
    </source>
</evidence>
<dbReference type="Gene3D" id="3.40.50.980">
    <property type="match status" value="2"/>
</dbReference>
<dbReference type="PROSITE" id="PS00455">
    <property type="entry name" value="AMP_BINDING"/>
    <property type="match status" value="1"/>
</dbReference>
<accession>A0A0N1NX53</accession>
<dbReference type="RefSeq" id="XP_017994315.1">
    <property type="nucleotide sequence ID" value="XM_018139870.1"/>
</dbReference>
<comment type="caution">
    <text evidence="4">The sequence shown here is derived from an EMBL/GenBank/DDBJ whole genome shotgun (WGS) entry which is preliminary data.</text>
</comment>
<evidence type="ECO:0000256" key="1">
    <source>
        <dbReference type="ARBA" id="ARBA00006432"/>
    </source>
</evidence>
<dbReference type="PANTHER" id="PTHR24096:SF424">
    <property type="entry name" value="ACETYL-COA SYNTHETASE-LIKE PROTEIN-RELATED"/>
    <property type="match status" value="1"/>
</dbReference>
<protein>
    <submittedName>
        <fullName evidence="4">4-coumarate--CoA ligase-like 7</fullName>
    </submittedName>
</protein>
<dbReference type="EMBL" id="LFJN01000064">
    <property type="protein sequence ID" value="KPI34352.1"/>
    <property type="molecule type" value="Genomic_DNA"/>
</dbReference>
<proteinExistence type="inferred from homology"/>
<feature type="domain" description="AMP-dependent synthetase/ligase" evidence="2">
    <location>
        <begin position="35"/>
        <end position="428"/>
    </location>
</feature>
<dbReference type="STRING" id="1664694.A0A0N1NX53"/>
<feature type="domain" description="AMP-binding enzyme C-terminal" evidence="3">
    <location>
        <begin position="479"/>
        <end position="558"/>
    </location>
</feature>
<dbReference type="OrthoDB" id="6509636at2759"/>
<dbReference type="FunFam" id="3.30.300.30:FF:000007">
    <property type="entry name" value="4-coumarate--CoA ligase 2"/>
    <property type="match status" value="1"/>
</dbReference>
<reference evidence="4 5" key="1">
    <citation type="submission" date="2015-06" db="EMBL/GenBank/DDBJ databases">
        <title>Draft genome of the ant-associated black yeast Phialophora attae CBS 131958.</title>
        <authorList>
            <person name="Moreno L.F."/>
            <person name="Stielow B.J."/>
            <person name="de Hoog S."/>
            <person name="Vicente V.A."/>
            <person name="Weiss V.A."/>
            <person name="de Vries M."/>
            <person name="Cruz L.M."/>
            <person name="Souza E.M."/>
        </authorList>
    </citation>
    <scope>NUCLEOTIDE SEQUENCE [LARGE SCALE GENOMIC DNA]</scope>
    <source>
        <strain evidence="4 5">CBS 131958</strain>
    </source>
</reference>
<dbReference type="Pfam" id="PF00501">
    <property type="entry name" value="AMP-binding"/>
    <property type="match status" value="1"/>
</dbReference>
<dbReference type="PANTHER" id="PTHR24096">
    <property type="entry name" value="LONG-CHAIN-FATTY-ACID--COA LIGASE"/>
    <property type="match status" value="1"/>
</dbReference>
<dbReference type="CDD" id="cd05911">
    <property type="entry name" value="Firefly_Luc_like"/>
    <property type="match status" value="1"/>
</dbReference>
<dbReference type="Proteomes" id="UP000038010">
    <property type="component" value="Unassembled WGS sequence"/>
</dbReference>
<keyword evidence="5" id="KW-1185">Reference proteome</keyword>
<dbReference type="InterPro" id="IPR045851">
    <property type="entry name" value="AMP-bd_C_sf"/>
</dbReference>
<dbReference type="InterPro" id="IPR020845">
    <property type="entry name" value="AMP-binding_CS"/>
</dbReference>
<dbReference type="InterPro" id="IPR025110">
    <property type="entry name" value="AMP-bd_C"/>
</dbReference>
<dbReference type="Gene3D" id="2.30.38.10">
    <property type="entry name" value="Luciferase, Domain 3"/>
    <property type="match status" value="1"/>
</dbReference>
<organism evidence="4 5">
    <name type="scientific">Cyphellophora attinorum</name>
    <dbReference type="NCBI Taxonomy" id="1664694"/>
    <lineage>
        <taxon>Eukaryota</taxon>
        <taxon>Fungi</taxon>
        <taxon>Dikarya</taxon>
        <taxon>Ascomycota</taxon>
        <taxon>Pezizomycotina</taxon>
        <taxon>Eurotiomycetes</taxon>
        <taxon>Chaetothyriomycetidae</taxon>
        <taxon>Chaetothyriales</taxon>
        <taxon>Cyphellophoraceae</taxon>
        <taxon>Cyphellophora</taxon>
    </lineage>
</organism>
<name>A0A0N1NX53_9EURO</name>